<evidence type="ECO:0000256" key="2">
    <source>
        <dbReference type="ARBA" id="ARBA00023125"/>
    </source>
</evidence>
<dbReference type="SUPFAM" id="SSF46689">
    <property type="entry name" value="Homeodomain-like"/>
    <property type="match status" value="1"/>
</dbReference>
<dbReference type="InterPro" id="IPR009057">
    <property type="entry name" value="Homeodomain-like_sf"/>
</dbReference>
<dbReference type="Pfam" id="PF01380">
    <property type="entry name" value="SIS"/>
    <property type="match status" value="1"/>
</dbReference>
<gene>
    <name evidence="6" type="ORF">GCM10007301_18520</name>
</gene>
<accession>A0A917BW27</accession>
<sequence length="294" mass="31099">MTAISLLDLIRSHRTGMTPQHGRVADFVLRHPLQAATMGIEELAAAADVSVATINRFVRGLGLDGFAQFRALGVASFRPLSPVEKLEAQASASKKDGDVVAGTLEAVVANLRVARSVVDASVFRRAAEAITAADRVVFMGLGLSAPLVALLADMILPFCRAQLILDGQGGQERMIRRAFHVGQGDVVIAMALPRYSQATIDHVRTIRAQGARVIGITDALTSPLALHADLLLLGAAEHPLLHASPTACVALFEVLTAVLTARRTSAGDAAELTRRIAPHLHSLPEETPAERATS</sequence>
<evidence type="ECO:0000313" key="7">
    <source>
        <dbReference type="Proteomes" id="UP000606044"/>
    </source>
</evidence>
<evidence type="ECO:0000259" key="5">
    <source>
        <dbReference type="PROSITE" id="PS51464"/>
    </source>
</evidence>
<dbReference type="CDD" id="cd05013">
    <property type="entry name" value="SIS_RpiR"/>
    <property type="match status" value="1"/>
</dbReference>
<dbReference type="InterPro" id="IPR035472">
    <property type="entry name" value="RpiR-like_SIS"/>
</dbReference>
<dbReference type="GO" id="GO:0003700">
    <property type="term" value="F:DNA-binding transcription factor activity"/>
    <property type="evidence" value="ECO:0007669"/>
    <property type="project" value="InterPro"/>
</dbReference>
<reference evidence="6" key="1">
    <citation type="journal article" date="2014" name="Int. J. Syst. Evol. Microbiol.">
        <title>Complete genome sequence of Corynebacterium casei LMG S-19264T (=DSM 44701T), isolated from a smear-ripened cheese.</title>
        <authorList>
            <consortium name="US DOE Joint Genome Institute (JGI-PGF)"/>
            <person name="Walter F."/>
            <person name="Albersmeier A."/>
            <person name="Kalinowski J."/>
            <person name="Ruckert C."/>
        </authorList>
    </citation>
    <scope>NUCLEOTIDE SEQUENCE</scope>
    <source>
        <strain evidence="6">CCM 7897</strain>
    </source>
</reference>
<dbReference type="InterPro" id="IPR047640">
    <property type="entry name" value="RpiR-like"/>
</dbReference>
<dbReference type="AlphaFoldDB" id="A0A917BW27"/>
<keyword evidence="2" id="KW-0238">DNA-binding</keyword>
<dbReference type="PANTHER" id="PTHR30514:SF18">
    <property type="entry name" value="RPIR-FAMILY TRANSCRIPTIONAL REGULATOR"/>
    <property type="match status" value="1"/>
</dbReference>
<comment type="caution">
    <text evidence="6">The sequence shown here is derived from an EMBL/GenBank/DDBJ whole genome shotgun (WGS) entry which is preliminary data.</text>
</comment>
<evidence type="ECO:0000259" key="4">
    <source>
        <dbReference type="PROSITE" id="PS51071"/>
    </source>
</evidence>
<dbReference type="RefSeq" id="WP_188577729.1">
    <property type="nucleotide sequence ID" value="NZ_BMCT01000002.1"/>
</dbReference>
<dbReference type="Gene3D" id="3.40.50.10490">
    <property type="entry name" value="Glucose-6-phosphate isomerase like protein, domain 1"/>
    <property type="match status" value="1"/>
</dbReference>
<reference evidence="6" key="2">
    <citation type="submission" date="2020-09" db="EMBL/GenBank/DDBJ databases">
        <authorList>
            <person name="Sun Q."/>
            <person name="Sedlacek I."/>
        </authorList>
    </citation>
    <scope>NUCLEOTIDE SEQUENCE</scope>
    <source>
        <strain evidence="6">CCM 7897</strain>
    </source>
</reference>
<organism evidence="6 7">
    <name type="scientific">Azorhizobium oxalatiphilum</name>
    <dbReference type="NCBI Taxonomy" id="980631"/>
    <lineage>
        <taxon>Bacteria</taxon>
        <taxon>Pseudomonadati</taxon>
        <taxon>Pseudomonadota</taxon>
        <taxon>Alphaproteobacteria</taxon>
        <taxon>Hyphomicrobiales</taxon>
        <taxon>Xanthobacteraceae</taxon>
        <taxon>Azorhizobium</taxon>
    </lineage>
</organism>
<dbReference type="GO" id="GO:1901135">
    <property type="term" value="P:carbohydrate derivative metabolic process"/>
    <property type="evidence" value="ECO:0007669"/>
    <property type="project" value="InterPro"/>
</dbReference>
<evidence type="ECO:0000256" key="3">
    <source>
        <dbReference type="ARBA" id="ARBA00023163"/>
    </source>
</evidence>
<dbReference type="PROSITE" id="PS51071">
    <property type="entry name" value="HTH_RPIR"/>
    <property type="match status" value="1"/>
</dbReference>
<dbReference type="EMBL" id="BMCT01000002">
    <property type="protein sequence ID" value="GGF59108.1"/>
    <property type="molecule type" value="Genomic_DNA"/>
</dbReference>
<dbReference type="Proteomes" id="UP000606044">
    <property type="component" value="Unassembled WGS sequence"/>
</dbReference>
<evidence type="ECO:0000256" key="1">
    <source>
        <dbReference type="ARBA" id="ARBA00023015"/>
    </source>
</evidence>
<feature type="domain" description="SIS" evidence="5">
    <location>
        <begin position="126"/>
        <end position="265"/>
    </location>
</feature>
<dbReference type="InterPro" id="IPR046348">
    <property type="entry name" value="SIS_dom_sf"/>
</dbReference>
<dbReference type="InterPro" id="IPR001347">
    <property type="entry name" value="SIS_dom"/>
</dbReference>
<dbReference type="PROSITE" id="PS00356">
    <property type="entry name" value="HTH_LACI_1"/>
    <property type="match status" value="1"/>
</dbReference>
<feature type="domain" description="HTH rpiR-type" evidence="4">
    <location>
        <begin position="4"/>
        <end position="80"/>
    </location>
</feature>
<dbReference type="InterPro" id="IPR000281">
    <property type="entry name" value="HTH_RpiR"/>
</dbReference>
<proteinExistence type="predicted"/>
<evidence type="ECO:0000313" key="6">
    <source>
        <dbReference type="EMBL" id="GGF59108.1"/>
    </source>
</evidence>
<keyword evidence="3" id="KW-0804">Transcription</keyword>
<name>A0A917BW27_9HYPH</name>
<protein>
    <submittedName>
        <fullName evidence="6">RpiR family transcriptional regulator</fullName>
    </submittedName>
</protein>
<keyword evidence="1" id="KW-0805">Transcription regulation</keyword>
<dbReference type="PANTHER" id="PTHR30514">
    <property type="entry name" value="GLUCOKINASE"/>
    <property type="match status" value="1"/>
</dbReference>
<dbReference type="PROSITE" id="PS51464">
    <property type="entry name" value="SIS"/>
    <property type="match status" value="1"/>
</dbReference>
<dbReference type="SUPFAM" id="SSF53697">
    <property type="entry name" value="SIS domain"/>
    <property type="match status" value="1"/>
</dbReference>
<dbReference type="InterPro" id="IPR036388">
    <property type="entry name" value="WH-like_DNA-bd_sf"/>
</dbReference>
<keyword evidence="7" id="KW-1185">Reference proteome</keyword>
<dbReference type="Pfam" id="PF01418">
    <property type="entry name" value="HTH_6"/>
    <property type="match status" value="1"/>
</dbReference>
<dbReference type="GO" id="GO:0003677">
    <property type="term" value="F:DNA binding"/>
    <property type="evidence" value="ECO:0007669"/>
    <property type="project" value="UniProtKB-KW"/>
</dbReference>
<dbReference type="GO" id="GO:0097367">
    <property type="term" value="F:carbohydrate derivative binding"/>
    <property type="evidence" value="ECO:0007669"/>
    <property type="project" value="InterPro"/>
</dbReference>
<dbReference type="Gene3D" id="1.10.10.10">
    <property type="entry name" value="Winged helix-like DNA-binding domain superfamily/Winged helix DNA-binding domain"/>
    <property type="match status" value="1"/>
</dbReference>